<dbReference type="GO" id="GO:0051287">
    <property type="term" value="F:NAD binding"/>
    <property type="evidence" value="ECO:0007669"/>
    <property type="project" value="InterPro"/>
</dbReference>
<proteinExistence type="inferred from homology"/>
<evidence type="ECO:0000256" key="2">
    <source>
        <dbReference type="ARBA" id="ARBA00023002"/>
    </source>
</evidence>
<dbReference type="KEGG" id="chu:CHU_2231"/>
<dbReference type="SUPFAM" id="SSF51735">
    <property type="entry name" value="NAD(P)-binding Rossmann-fold domains"/>
    <property type="match status" value="1"/>
</dbReference>
<dbReference type="PROSITE" id="PS00671">
    <property type="entry name" value="D_2_HYDROXYACID_DH_3"/>
    <property type="match status" value="1"/>
</dbReference>
<dbReference type="Pfam" id="PF00389">
    <property type="entry name" value="2-Hacid_dh"/>
    <property type="match status" value="1"/>
</dbReference>
<keyword evidence="8" id="KW-1185">Reference proteome</keyword>
<reference evidence="7 8" key="1">
    <citation type="journal article" date="2007" name="Appl. Environ. Microbiol.">
        <title>Genome sequence of the cellulolytic gliding bacterium Cytophaga hutchinsonii.</title>
        <authorList>
            <person name="Xie G."/>
            <person name="Bruce D.C."/>
            <person name="Challacombe J.F."/>
            <person name="Chertkov O."/>
            <person name="Detter J.C."/>
            <person name="Gilna P."/>
            <person name="Han C.S."/>
            <person name="Lucas S."/>
            <person name="Misra M."/>
            <person name="Myers G.L."/>
            <person name="Richardson P."/>
            <person name="Tapia R."/>
            <person name="Thayer N."/>
            <person name="Thompson L.S."/>
            <person name="Brettin T.S."/>
            <person name="Henrissat B."/>
            <person name="Wilson D.B."/>
            <person name="McBride M.J."/>
        </authorList>
    </citation>
    <scope>NUCLEOTIDE SEQUENCE [LARGE SCALE GENOMIC DNA]</scope>
    <source>
        <strain evidence="8">ATCC 33406 / DSM 1761 / CIP 103989 / NBRC 15051 / NCIMB 9469 / D465</strain>
    </source>
</reference>
<evidence type="ECO:0000313" key="8">
    <source>
        <dbReference type="Proteomes" id="UP000001822"/>
    </source>
</evidence>
<dbReference type="OrthoDB" id="1522997at2"/>
<dbReference type="NCBIfam" id="NF006263">
    <property type="entry name" value="PRK08410.1"/>
    <property type="match status" value="1"/>
</dbReference>
<dbReference type="PROSITE" id="PS00670">
    <property type="entry name" value="D_2_HYDROXYACID_DH_2"/>
    <property type="match status" value="1"/>
</dbReference>
<keyword evidence="3" id="KW-0520">NAD</keyword>
<evidence type="ECO:0000259" key="6">
    <source>
        <dbReference type="Pfam" id="PF02826"/>
    </source>
</evidence>
<evidence type="ECO:0000313" key="7">
    <source>
        <dbReference type="EMBL" id="ABG59494.1"/>
    </source>
</evidence>
<dbReference type="PANTHER" id="PTHR43761:SF1">
    <property type="entry name" value="D-ISOMER SPECIFIC 2-HYDROXYACID DEHYDROGENASE CATALYTIC DOMAIN-CONTAINING PROTEIN-RELATED"/>
    <property type="match status" value="1"/>
</dbReference>
<evidence type="ECO:0000256" key="1">
    <source>
        <dbReference type="ARBA" id="ARBA00005854"/>
    </source>
</evidence>
<gene>
    <name evidence="7" type="ordered locus">CHU_2231</name>
</gene>
<sequence>MNIVFLDALTMGDMPELERFNGFGVYTQYAETAPDERLERCLEADIIITNKVKIDAALLELLPNLKLICVAATGTNNIDLEKAAALNIPVKNVKGYSTNSVAQLTFGFIIELYNRISFYDTYVKEEMYSSQQLFTHIGPGLEEIAGKTIGIIGMGDIGKAVAKIAAAFNMQVQYYSTSGKNTDAGYPSVSLEVLLKTSDVVSIHAPFNPQTSQLIGAKQLAMMKSDAVLINVGRGGIVVEADLVRALEEKKIYAAALDVFEQEPLPLHSPLLQLQDHGQLILTPHIAWASKQARLTLLQGIEHNIKQFIS</sequence>
<evidence type="ECO:0000256" key="4">
    <source>
        <dbReference type="RuleBase" id="RU003719"/>
    </source>
</evidence>
<dbReference type="InterPro" id="IPR036291">
    <property type="entry name" value="NAD(P)-bd_dom_sf"/>
</dbReference>
<dbReference type="GO" id="GO:0016616">
    <property type="term" value="F:oxidoreductase activity, acting on the CH-OH group of donors, NAD or NADP as acceptor"/>
    <property type="evidence" value="ECO:0007669"/>
    <property type="project" value="InterPro"/>
</dbReference>
<dbReference type="Proteomes" id="UP000001822">
    <property type="component" value="Chromosome"/>
</dbReference>
<dbReference type="PANTHER" id="PTHR43761">
    <property type="entry name" value="D-ISOMER SPECIFIC 2-HYDROXYACID DEHYDROGENASE FAMILY PROTEIN (AFU_ORTHOLOGUE AFUA_1G13630)"/>
    <property type="match status" value="1"/>
</dbReference>
<evidence type="ECO:0000256" key="3">
    <source>
        <dbReference type="ARBA" id="ARBA00023027"/>
    </source>
</evidence>
<dbReference type="InterPro" id="IPR006139">
    <property type="entry name" value="D-isomer_2_OHA_DH_cat_dom"/>
</dbReference>
<dbReference type="EMBL" id="CP000383">
    <property type="protein sequence ID" value="ABG59494.1"/>
    <property type="molecule type" value="Genomic_DNA"/>
</dbReference>
<accession>A0A6N4SSZ1</accession>
<protein>
    <submittedName>
        <fullName evidence="7">D-isomer specific 2-hydroxyacid dehydrogenase family protein</fullName>
    </submittedName>
</protein>
<dbReference type="InterPro" id="IPR050418">
    <property type="entry name" value="D-iso_2-hydroxyacid_DH_PdxB"/>
</dbReference>
<organism evidence="7 8">
    <name type="scientific">Cytophaga hutchinsonii (strain ATCC 33406 / DSM 1761 / CIP 103989 / NBRC 15051 / NCIMB 9469 / D465)</name>
    <dbReference type="NCBI Taxonomy" id="269798"/>
    <lineage>
        <taxon>Bacteria</taxon>
        <taxon>Pseudomonadati</taxon>
        <taxon>Bacteroidota</taxon>
        <taxon>Cytophagia</taxon>
        <taxon>Cytophagales</taxon>
        <taxon>Cytophagaceae</taxon>
        <taxon>Cytophaga</taxon>
    </lineage>
</organism>
<evidence type="ECO:0000259" key="5">
    <source>
        <dbReference type="Pfam" id="PF00389"/>
    </source>
</evidence>
<dbReference type="InterPro" id="IPR029753">
    <property type="entry name" value="D-isomer_DH_CS"/>
</dbReference>
<dbReference type="RefSeq" id="WP_011585611.1">
    <property type="nucleotide sequence ID" value="NC_008255.1"/>
</dbReference>
<name>A0A6N4SSZ1_CYTH3</name>
<feature type="domain" description="D-isomer specific 2-hydroxyacid dehydrogenase NAD-binding" evidence="6">
    <location>
        <begin position="107"/>
        <end position="287"/>
    </location>
</feature>
<keyword evidence="2 4" id="KW-0560">Oxidoreductase</keyword>
<dbReference type="FunFam" id="3.40.50.720:FF:000203">
    <property type="entry name" value="D-3-phosphoglycerate dehydrogenase (SerA)"/>
    <property type="match status" value="1"/>
</dbReference>
<dbReference type="AlphaFoldDB" id="A0A6N4SSZ1"/>
<dbReference type="InterPro" id="IPR006140">
    <property type="entry name" value="D-isomer_DH_NAD-bd"/>
</dbReference>
<feature type="domain" description="D-isomer specific 2-hydroxyacid dehydrogenase catalytic" evidence="5">
    <location>
        <begin position="4"/>
        <end position="309"/>
    </location>
</feature>
<dbReference type="Gene3D" id="3.40.50.720">
    <property type="entry name" value="NAD(P)-binding Rossmann-like Domain"/>
    <property type="match status" value="2"/>
</dbReference>
<dbReference type="Pfam" id="PF02826">
    <property type="entry name" value="2-Hacid_dh_C"/>
    <property type="match status" value="1"/>
</dbReference>
<dbReference type="SUPFAM" id="SSF52283">
    <property type="entry name" value="Formate/glycerate dehydrogenase catalytic domain-like"/>
    <property type="match status" value="1"/>
</dbReference>
<comment type="similarity">
    <text evidence="1 4">Belongs to the D-isomer specific 2-hydroxyacid dehydrogenase family.</text>
</comment>